<feature type="compositionally biased region" description="Polar residues" evidence="3">
    <location>
        <begin position="143"/>
        <end position="155"/>
    </location>
</feature>
<proteinExistence type="inferred from homology"/>
<dbReference type="InterPro" id="IPR046757">
    <property type="entry name" value="YL1_N"/>
</dbReference>
<feature type="compositionally biased region" description="Basic and acidic residues" evidence="3">
    <location>
        <begin position="73"/>
        <end position="87"/>
    </location>
</feature>
<evidence type="ECO:0000256" key="3">
    <source>
        <dbReference type="SAM" id="MobiDB-lite"/>
    </source>
</evidence>
<feature type="region of interest" description="Disordered" evidence="3">
    <location>
        <begin position="1"/>
        <end position="155"/>
    </location>
</feature>
<feature type="compositionally biased region" description="Basic and acidic residues" evidence="3">
    <location>
        <begin position="104"/>
        <end position="141"/>
    </location>
</feature>
<comment type="similarity">
    <text evidence="1">Belongs to the VPS72/YL1 family.</text>
</comment>
<evidence type="ECO:0000256" key="2">
    <source>
        <dbReference type="ARBA" id="ARBA00020000"/>
    </source>
</evidence>
<organism evidence="5 6">
    <name type="scientific">Mythimna separata</name>
    <name type="common">Oriental armyworm</name>
    <name type="synonym">Pseudaletia separata</name>
    <dbReference type="NCBI Taxonomy" id="271217"/>
    <lineage>
        <taxon>Eukaryota</taxon>
        <taxon>Metazoa</taxon>
        <taxon>Ecdysozoa</taxon>
        <taxon>Arthropoda</taxon>
        <taxon>Hexapoda</taxon>
        <taxon>Insecta</taxon>
        <taxon>Pterygota</taxon>
        <taxon>Neoptera</taxon>
        <taxon>Endopterygota</taxon>
        <taxon>Lepidoptera</taxon>
        <taxon>Glossata</taxon>
        <taxon>Ditrysia</taxon>
        <taxon>Noctuoidea</taxon>
        <taxon>Noctuidae</taxon>
        <taxon>Noctuinae</taxon>
        <taxon>Hadenini</taxon>
        <taxon>Mythimna</taxon>
    </lineage>
</organism>
<sequence>MDKRERRSNAGNLLAKVLDEEEEDEFYTTTYGGFQETEEDNDYMLENEIDDEVDSDFSIDENDEPKSDDDGEEKEKRATGTKVYKDPNRKKKSGAPTAGPSLGDRVKKVSERKIKEPKPKSEKLEKVEKADRIDTSIERKSIRQSTAVKSAETQQRIKIRSALKKKKPKKVEDRMPTQEELLEEALITEKENLKSLERFEQIELERKKIRPTKKTITGPVIRYHSFAVPIIEEIPPAEEKTNLLDDLNLSDLIKNEEALLTPGDIEMQEVKTESPEQLPEKSEPDTKMNVDFIGPDEEVNIENVAKVEEKPAKKKENIKYHERTLLSFENDIKDKAFKSCFPKSRVKKRREMLCAVTKRPARYIDPITKLPYRSVDAFRIIREAYYQQLEARGDRNDPQLAAWLQWRRADQASTYVQIHIK</sequence>
<evidence type="ECO:0000313" key="6">
    <source>
        <dbReference type="Proteomes" id="UP001231518"/>
    </source>
</evidence>
<dbReference type="AlphaFoldDB" id="A0AAD8DRT4"/>
<dbReference type="SMART" id="SM00993">
    <property type="entry name" value="YL1_C"/>
    <property type="match status" value="1"/>
</dbReference>
<dbReference type="GO" id="GO:0005634">
    <property type="term" value="C:nucleus"/>
    <property type="evidence" value="ECO:0007669"/>
    <property type="project" value="TreeGrafter"/>
</dbReference>
<keyword evidence="6" id="KW-1185">Reference proteome</keyword>
<gene>
    <name evidence="5" type="ORF">PYW07_016687</name>
</gene>
<dbReference type="Proteomes" id="UP001231518">
    <property type="component" value="Chromosome 8"/>
</dbReference>
<dbReference type="EMBL" id="JARGEI010000015">
    <property type="protein sequence ID" value="KAJ8719131.1"/>
    <property type="molecule type" value="Genomic_DNA"/>
</dbReference>
<feature type="compositionally biased region" description="Acidic residues" evidence="3">
    <location>
        <begin position="36"/>
        <end position="72"/>
    </location>
</feature>
<feature type="region of interest" description="Disordered" evidence="3">
    <location>
        <begin position="269"/>
        <end position="288"/>
    </location>
</feature>
<dbReference type="InterPro" id="IPR013272">
    <property type="entry name" value="Vps72/YL1_C"/>
</dbReference>
<name>A0AAD8DRT4_MYTSE</name>
<evidence type="ECO:0000256" key="1">
    <source>
        <dbReference type="ARBA" id="ARBA00006832"/>
    </source>
</evidence>
<evidence type="ECO:0000313" key="5">
    <source>
        <dbReference type="EMBL" id="KAJ8719131.1"/>
    </source>
</evidence>
<dbReference type="PANTHER" id="PTHR13275">
    <property type="entry name" value="YL-1 PROTEIN TRANSCRIPTION FACTOR-LIKE 1"/>
    <property type="match status" value="1"/>
</dbReference>
<feature type="domain" description="Vps72/YL1 C-terminal" evidence="4">
    <location>
        <begin position="352"/>
        <end position="381"/>
    </location>
</feature>
<dbReference type="PANTHER" id="PTHR13275:SF4">
    <property type="entry name" value="VACUOLAR PROTEIN SORTING-ASSOCIATED PROTEIN 72 HOMOLOG"/>
    <property type="match status" value="1"/>
</dbReference>
<dbReference type="Pfam" id="PF05764">
    <property type="entry name" value="YL1"/>
    <property type="match status" value="1"/>
</dbReference>
<comment type="caution">
    <text evidence="5">The sequence shown here is derived from an EMBL/GenBank/DDBJ whole genome shotgun (WGS) entry which is preliminary data.</text>
</comment>
<reference evidence="5" key="1">
    <citation type="submission" date="2023-03" db="EMBL/GenBank/DDBJ databases">
        <title>Chromosome-level genomes of two armyworms, Mythimna separata and Mythimna loreyi, provide insights into the biosynthesis and reception of sex pheromones.</title>
        <authorList>
            <person name="Zhao H."/>
        </authorList>
    </citation>
    <scope>NUCLEOTIDE SEQUENCE</scope>
    <source>
        <strain evidence="5">BeijingLab</strain>
        <tissue evidence="5">Pupa</tissue>
    </source>
</reference>
<evidence type="ECO:0000259" key="4">
    <source>
        <dbReference type="SMART" id="SM00993"/>
    </source>
</evidence>
<accession>A0AAD8DRT4</accession>
<protein>
    <recommendedName>
        <fullName evidence="2">Vacuolar protein sorting-associated protein 72 homolog</fullName>
    </recommendedName>
</protein>
<dbReference type="Pfam" id="PF08265">
    <property type="entry name" value="YL1_C"/>
    <property type="match status" value="1"/>
</dbReference>